<feature type="transmembrane region" description="Helical" evidence="2">
    <location>
        <begin position="303"/>
        <end position="321"/>
    </location>
</feature>
<dbReference type="CDD" id="cd05827">
    <property type="entry name" value="Sortase_C"/>
    <property type="match status" value="1"/>
</dbReference>
<accession>A0ABV0F419</accession>
<keyword evidence="2" id="KW-0472">Membrane</keyword>
<dbReference type="EMBL" id="MAEI02000001">
    <property type="protein sequence ID" value="MEO1782029.1"/>
    <property type="molecule type" value="Genomic_DNA"/>
</dbReference>
<evidence type="ECO:0000313" key="4">
    <source>
        <dbReference type="Proteomes" id="UP001429357"/>
    </source>
</evidence>
<reference evidence="3 4" key="2">
    <citation type="submission" date="2024-02" db="EMBL/GenBank/DDBJ databases">
        <title>The Genome Sequence of Enterococcus diestrammenae JM9A.</title>
        <authorList>
            <person name="Earl A."/>
            <person name="Manson A."/>
            <person name="Gilmore M."/>
            <person name="Sanders J."/>
            <person name="Shea T."/>
            <person name="Howe W."/>
            <person name="Livny J."/>
            <person name="Cuomo C."/>
            <person name="Neafsey D."/>
            <person name="Birren B."/>
        </authorList>
    </citation>
    <scope>NUCLEOTIDE SEQUENCE [LARGE SCALE GENOMIC DNA]</scope>
    <source>
        <strain evidence="3 4">JM9A</strain>
    </source>
</reference>
<evidence type="ECO:0000256" key="2">
    <source>
        <dbReference type="SAM" id="Phobius"/>
    </source>
</evidence>
<dbReference type="InterPro" id="IPR005754">
    <property type="entry name" value="Sortase"/>
</dbReference>
<dbReference type="NCBIfam" id="NF033745">
    <property type="entry name" value="class_C_sortase"/>
    <property type="match status" value="1"/>
</dbReference>
<keyword evidence="4" id="KW-1185">Reference proteome</keyword>
<dbReference type="InterPro" id="IPR023365">
    <property type="entry name" value="Sortase_dom-sf"/>
</dbReference>
<keyword evidence="2" id="KW-0812">Transmembrane</keyword>
<keyword evidence="2" id="KW-1133">Transmembrane helix</keyword>
<dbReference type="RefSeq" id="WP_161868630.1">
    <property type="nucleotide sequence ID" value="NZ_MAEI02000001.1"/>
</dbReference>
<feature type="transmembrane region" description="Helical" evidence="2">
    <location>
        <begin position="7"/>
        <end position="30"/>
    </location>
</feature>
<comment type="caution">
    <text evidence="3">The sequence shown here is derived from an EMBL/GenBank/DDBJ whole genome shotgun (WGS) entry which is preliminary data.</text>
</comment>
<organism evidence="3 4">
    <name type="scientific">Enterococcus diestrammenae</name>
    <dbReference type="NCBI Taxonomy" id="1155073"/>
    <lineage>
        <taxon>Bacteria</taxon>
        <taxon>Bacillati</taxon>
        <taxon>Bacillota</taxon>
        <taxon>Bacilli</taxon>
        <taxon>Lactobacillales</taxon>
        <taxon>Enterococcaceae</taxon>
        <taxon>Enterococcus</taxon>
    </lineage>
</organism>
<dbReference type="Proteomes" id="UP001429357">
    <property type="component" value="Unassembled WGS sequence"/>
</dbReference>
<dbReference type="Gene3D" id="2.40.260.10">
    <property type="entry name" value="Sortase"/>
    <property type="match status" value="1"/>
</dbReference>
<name>A0ABV0F419_9ENTE</name>
<reference evidence="4" key="1">
    <citation type="submission" date="2016-06" db="EMBL/GenBank/DDBJ databases">
        <title>Four novel species of enterococci isolated from chicken manure.</title>
        <authorList>
            <person name="Van Tyne D."/>
        </authorList>
    </citation>
    <scope>NUCLEOTIDE SEQUENCE [LARGE SCALE GENOMIC DNA]</scope>
    <source>
        <strain evidence="4">JM9A</strain>
    </source>
</reference>
<dbReference type="InterPro" id="IPR042002">
    <property type="entry name" value="Sortase_C"/>
</dbReference>
<feature type="transmembrane region" description="Helical" evidence="2">
    <location>
        <begin position="218"/>
        <end position="238"/>
    </location>
</feature>
<dbReference type="SUPFAM" id="SSF63817">
    <property type="entry name" value="Sortase"/>
    <property type="match status" value="1"/>
</dbReference>
<sequence>MRLKRINYYGIAIGCLVVLTGLLILSLPFISDYILVKQQETAIESILKNNHIEKNSVDVGKAVLGAPLAVLNVPSIELTVPIYEGTTETVLQKGIGHLEGSSDVLGGSGKHAVLSGHRGLSIAKLFTDLPDVKKGDSFTIEDRNSRRQYQVDLIQEVDAQDLSRNSSKYFEVSKSGDYVTLFTCTPLYVNSHRWLVRGSRVPLESKRTIERTTLSKKIIISSAVVGAVSLSLFAVFLLKKKKGRTLFIKVYRPKKAALVFLTCFFLFNSLIVITIILSIIQGISSLKDPLELIAPIVIDKKTWVLAIGQTFFLMSFCQFISGQKQKQNQKKGLRNV</sequence>
<keyword evidence="1" id="KW-0378">Hydrolase</keyword>
<dbReference type="Pfam" id="PF04203">
    <property type="entry name" value="Sortase"/>
    <property type="match status" value="1"/>
</dbReference>
<gene>
    <name evidence="3" type="ORF">BAU18_001622</name>
</gene>
<protein>
    <submittedName>
        <fullName evidence="3">Sortase A</fullName>
    </submittedName>
</protein>
<feature type="transmembrane region" description="Helical" evidence="2">
    <location>
        <begin position="258"/>
        <end position="283"/>
    </location>
</feature>
<proteinExistence type="predicted"/>
<evidence type="ECO:0000313" key="3">
    <source>
        <dbReference type="EMBL" id="MEO1782029.1"/>
    </source>
</evidence>
<evidence type="ECO:0000256" key="1">
    <source>
        <dbReference type="ARBA" id="ARBA00022801"/>
    </source>
</evidence>
<dbReference type="NCBIfam" id="TIGR01076">
    <property type="entry name" value="sortase_fam"/>
    <property type="match status" value="1"/>
</dbReference>